<reference evidence="2 3" key="1">
    <citation type="journal article" date="2021" name="Commun. Biol.">
        <title>The genome of Shorea leprosula (Dipterocarpaceae) highlights the ecological relevance of drought in aseasonal tropical rainforests.</title>
        <authorList>
            <person name="Ng K.K.S."/>
            <person name="Kobayashi M.J."/>
            <person name="Fawcett J.A."/>
            <person name="Hatakeyama M."/>
            <person name="Paape T."/>
            <person name="Ng C.H."/>
            <person name="Ang C.C."/>
            <person name="Tnah L.H."/>
            <person name="Lee C.T."/>
            <person name="Nishiyama T."/>
            <person name="Sese J."/>
            <person name="O'Brien M.J."/>
            <person name="Copetti D."/>
            <person name="Mohd Noor M.I."/>
            <person name="Ong R.C."/>
            <person name="Putra M."/>
            <person name="Sireger I.Z."/>
            <person name="Indrioko S."/>
            <person name="Kosugi Y."/>
            <person name="Izuno A."/>
            <person name="Isagi Y."/>
            <person name="Lee S.L."/>
            <person name="Shimizu K.K."/>
        </authorList>
    </citation>
    <scope>NUCLEOTIDE SEQUENCE [LARGE SCALE GENOMIC DNA]</scope>
    <source>
        <strain evidence="2">214</strain>
    </source>
</reference>
<gene>
    <name evidence="2" type="ORF">SLEP1_g5133</name>
</gene>
<dbReference type="EMBL" id="BPVZ01000005">
    <property type="protein sequence ID" value="GKU91233.1"/>
    <property type="molecule type" value="Genomic_DNA"/>
</dbReference>
<comment type="caution">
    <text evidence="2">The sequence shown here is derived from an EMBL/GenBank/DDBJ whole genome shotgun (WGS) entry which is preliminary data.</text>
</comment>
<organism evidence="2 3">
    <name type="scientific">Rubroshorea leprosula</name>
    <dbReference type="NCBI Taxonomy" id="152421"/>
    <lineage>
        <taxon>Eukaryota</taxon>
        <taxon>Viridiplantae</taxon>
        <taxon>Streptophyta</taxon>
        <taxon>Embryophyta</taxon>
        <taxon>Tracheophyta</taxon>
        <taxon>Spermatophyta</taxon>
        <taxon>Magnoliopsida</taxon>
        <taxon>eudicotyledons</taxon>
        <taxon>Gunneridae</taxon>
        <taxon>Pentapetalae</taxon>
        <taxon>rosids</taxon>
        <taxon>malvids</taxon>
        <taxon>Malvales</taxon>
        <taxon>Dipterocarpaceae</taxon>
        <taxon>Rubroshorea</taxon>
    </lineage>
</organism>
<protein>
    <submittedName>
        <fullName evidence="2">Uncharacterized protein</fullName>
    </submittedName>
</protein>
<feature type="compositionally biased region" description="Basic and acidic residues" evidence="1">
    <location>
        <begin position="17"/>
        <end position="32"/>
    </location>
</feature>
<evidence type="ECO:0000313" key="2">
    <source>
        <dbReference type="EMBL" id="GKU91233.1"/>
    </source>
</evidence>
<name>A0AAV5HRB0_9ROSI</name>
<feature type="region of interest" description="Disordered" evidence="1">
    <location>
        <begin position="1"/>
        <end position="46"/>
    </location>
</feature>
<proteinExistence type="predicted"/>
<dbReference type="AlphaFoldDB" id="A0AAV5HRB0"/>
<evidence type="ECO:0000256" key="1">
    <source>
        <dbReference type="SAM" id="MobiDB-lite"/>
    </source>
</evidence>
<sequence>MEQQGDEEEGDADQEMAEQRKKNMEVIAKDPFKPPCKGLIARPWSL</sequence>
<feature type="compositionally biased region" description="Acidic residues" evidence="1">
    <location>
        <begin position="1"/>
        <end position="16"/>
    </location>
</feature>
<dbReference type="Proteomes" id="UP001054252">
    <property type="component" value="Unassembled WGS sequence"/>
</dbReference>
<accession>A0AAV5HRB0</accession>
<evidence type="ECO:0000313" key="3">
    <source>
        <dbReference type="Proteomes" id="UP001054252"/>
    </source>
</evidence>
<keyword evidence="3" id="KW-1185">Reference proteome</keyword>